<dbReference type="InterPro" id="IPR028110">
    <property type="entry name" value="TMEM254"/>
</dbReference>
<keyword evidence="4 6" id="KW-0472">Membrane</keyword>
<feature type="transmembrane region" description="Helical" evidence="6">
    <location>
        <begin position="12"/>
        <end position="30"/>
    </location>
</feature>
<organism evidence="7 8">
    <name type="scientific">Oikopleura dioica</name>
    <name type="common">Tunicate</name>
    <dbReference type="NCBI Taxonomy" id="34765"/>
    <lineage>
        <taxon>Eukaryota</taxon>
        <taxon>Metazoa</taxon>
        <taxon>Chordata</taxon>
        <taxon>Tunicata</taxon>
        <taxon>Appendicularia</taxon>
        <taxon>Copelata</taxon>
        <taxon>Oikopleuridae</taxon>
        <taxon>Oikopleura</taxon>
    </lineage>
</organism>
<evidence type="ECO:0000256" key="1">
    <source>
        <dbReference type="ARBA" id="ARBA00004141"/>
    </source>
</evidence>
<evidence type="ECO:0000256" key="6">
    <source>
        <dbReference type="SAM" id="Phobius"/>
    </source>
</evidence>
<dbReference type="Proteomes" id="UP001158576">
    <property type="component" value="Chromosome PAR"/>
</dbReference>
<keyword evidence="8" id="KW-1185">Reference proteome</keyword>
<dbReference type="EMBL" id="OU015568">
    <property type="protein sequence ID" value="CAG5085414.1"/>
    <property type="molecule type" value="Genomic_DNA"/>
</dbReference>
<keyword evidence="2 6" id="KW-0812">Transmembrane</keyword>
<accession>A0ABN7RWX0</accession>
<dbReference type="PANTHER" id="PTHR34104">
    <property type="entry name" value="TRANSMEMBRANE PROTEIN 254"/>
    <property type="match status" value="1"/>
</dbReference>
<keyword evidence="3 6" id="KW-1133">Transmembrane helix</keyword>
<evidence type="ECO:0000256" key="4">
    <source>
        <dbReference type="ARBA" id="ARBA00023136"/>
    </source>
</evidence>
<dbReference type="Pfam" id="PF14934">
    <property type="entry name" value="TMEM254"/>
    <property type="match status" value="1"/>
</dbReference>
<proteinExistence type="predicted"/>
<evidence type="ECO:0000313" key="8">
    <source>
        <dbReference type="Proteomes" id="UP001158576"/>
    </source>
</evidence>
<comment type="subcellular location">
    <subcellularLocation>
        <location evidence="1">Membrane</location>
        <topology evidence="1">Multi-pass membrane protein</topology>
    </subcellularLocation>
</comment>
<name>A0ABN7RWX0_OIKDI</name>
<feature type="transmembrane region" description="Helical" evidence="6">
    <location>
        <begin position="56"/>
        <end position="77"/>
    </location>
</feature>
<evidence type="ECO:0000256" key="5">
    <source>
        <dbReference type="ARBA" id="ARBA00034834"/>
    </source>
</evidence>
<gene>
    <name evidence="7" type="ORF">OKIOD_LOCUS2446</name>
</gene>
<protein>
    <recommendedName>
        <fullName evidence="5">Transmembrane protein 254</fullName>
    </recommendedName>
</protein>
<sequence length="119" mass="13745">MTKIEFFKKTSIWWVLPISFGMSLLGWCVYEPSSVPHKELGILGKLTRELVDNYPVLLQVTWYAAVAAHVGEAIYAYKLASKMNIKEQFCKAWFVQTLFFGYASLMHLKEFEGEQIKSK</sequence>
<evidence type="ECO:0000256" key="2">
    <source>
        <dbReference type="ARBA" id="ARBA00022692"/>
    </source>
</evidence>
<evidence type="ECO:0000256" key="3">
    <source>
        <dbReference type="ARBA" id="ARBA00022989"/>
    </source>
</evidence>
<dbReference type="PANTHER" id="PTHR34104:SF3">
    <property type="entry name" value="TRANSMEMBRANE PROTEIN 254"/>
    <property type="match status" value="1"/>
</dbReference>
<reference evidence="7 8" key="1">
    <citation type="submission" date="2021-04" db="EMBL/GenBank/DDBJ databases">
        <authorList>
            <person name="Bliznina A."/>
        </authorList>
    </citation>
    <scope>NUCLEOTIDE SEQUENCE [LARGE SCALE GENOMIC DNA]</scope>
</reference>
<evidence type="ECO:0000313" key="7">
    <source>
        <dbReference type="EMBL" id="CAG5085414.1"/>
    </source>
</evidence>